<dbReference type="PANTHER" id="PTHR12369:SF11">
    <property type="entry name" value="HEXOSYLTRANSFERASE"/>
    <property type="match status" value="1"/>
</dbReference>
<keyword evidence="6" id="KW-1133">Transmembrane helix</keyword>
<keyword evidence="11" id="KW-1185">Reference proteome</keyword>
<keyword evidence="8" id="KW-0472">Membrane</keyword>
<dbReference type="Pfam" id="PF05679">
    <property type="entry name" value="CHGN"/>
    <property type="match status" value="1"/>
</dbReference>
<dbReference type="InterPro" id="IPR051227">
    <property type="entry name" value="CS_glycosyltransferase"/>
</dbReference>
<dbReference type="GO" id="GO:0047238">
    <property type="term" value="F:glucuronosyl-N-acetylgalactosaminyl-proteoglycan 4-beta-N-acetylgalactosaminyltransferase activity"/>
    <property type="evidence" value="ECO:0007669"/>
    <property type="project" value="TreeGrafter"/>
</dbReference>
<keyword evidence="4" id="KW-0812">Transmembrane</keyword>
<feature type="region of interest" description="Disordered" evidence="9">
    <location>
        <begin position="76"/>
        <end position="96"/>
    </location>
</feature>
<dbReference type="eggNOG" id="KOG3588">
    <property type="taxonomic scope" value="Eukaryota"/>
</dbReference>
<dbReference type="SUPFAM" id="SSF53448">
    <property type="entry name" value="Nucleotide-diphospho-sugar transferases"/>
    <property type="match status" value="1"/>
</dbReference>
<keyword evidence="5" id="KW-0735">Signal-anchor</keyword>
<reference evidence="10" key="1">
    <citation type="submission" date="2009-08" db="EMBL/GenBank/DDBJ databases">
        <title>Annotation of Salpingoeca rosetta.</title>
        <authorList>
            <consortium name="The Broad Institute Genome Sequencing Platform"/>
            <person name="Russ C."/>
            <person name="Cuomo C."/>
            <person name="Burger G."/>
            <person name="Gray M.W."/>
            <person name="Holland P.W.H."/>
            <person name="King N."/>
            <person name="Lang F.B.F."/>
            <person name="Roger A.J."/>
            <person name="Ruiz-Trillo I."/>
            <person name="Young S.K."/>
            <person name="Zeng Q."/>
            <person name="Gargeya S."/>
            <person name="Alvarado L."/>
            <person name="Berlin A."/>
            <person name="Chapman S.B."/>
            <person name="Chen Z."/>
            <person name="Freedman E."/>
            <person name="Gellesch M."/>
            <person name="Goldberg J."/>
            <person name="Griggs A."/>
            <person name="Gujja S."/>
            <person name="Heilman E."/>
            <person name="Heiman D."/>
            <person name="Howarth C."/>
            <person name="Mehta T."/>
            <person name="Neiman D."/>
            <person name="Pearson M."/>
            <person name="Roberts A."/>
            <person name="Saif S."/>
            <person name="Shea T."/>
            <person name="Shenoy N."/>
            <person name="Sisk P."/>
            <person name="Stolte C."/>
            <person name="Sykes S."/>
            <person name="White J."/>
            <person name="Yandava C."/>
            <person name="Haas B."/>
            <person name="Nusbaum C."/>
            <person name="Birren B."/>
        </authorList>
    </citation>
    <scope>NUCLEOTIDE SEQUENCE [LARGE SCALE GENOMIC DNA]</scope>
    <source>
        <strain evidence="10">ATCC 50818</strain>
    </source>
</reference>
<dbReference type="GO" id="GO:0032580">
    <property type="term" value="C:Golgi cisterna membrane"/>
    <property type="evidence" value="ECO:0007669"/>
    <property type="project" value="InterPro"/>
</dbReference>
<name>F2TXJ5_SALR5</name>
<dbReference type="GeneID" id="16078874"/>
<evidence type="ECO:0000256" key="3">
    <source>
        <dbReference type="ARBA" id="ARBA00022679"/>
    </source>
</evidence>
<dbReference type="Gene3D" id="3.90.550.10">
    <property type="entry name" value="Spore Coat Polysaccharide Biosynthesis Protein SpsA, Chain A"/>
    <property type="match status" value="1"/>
</dbReference>
<evidence type="ECO:0008006" key="12">
    <source>
        <dbReference type="Google" id="ProtNLM"/>
    </source>
</evidence>
<evidence type="ECO:0000256" key="5">
    <source>
        <dbReference type="ARBA" id="ARBA00022968"/>
    </source>
</evidence>
<proteinExistence type="inferred from homology"/>
<evidence type="ECO:0000256" key="7">
    <source>
        <dbReference type="ARBA" id="ARBA00023034"/>
    </source>
</evidence>
<dbReference type="AlphaFoldDB" id="F2TXJ5"/>
<gene>
    <name evidence="10" type="ORF">PTSG_00810</name>
</gene>
<dbReference type="Proteomes" id="UP000007799">
    <property type="component" value="Unassembled WGS sequence"/>
</dbReference>
<evidence type="ECO:0000256" key="8">
    <source>
        <dbReference type="ARBA" id="ARBA00023136"/>
    </source>
</evidence>
<dbReference type="EMBL" id="GL832956">
    <property type="protein sequence ID" value="EGD76104.1"/>
    <property type="molecule type" value="Genomic_DNA"/>
</dbReference>
<keyword evidence="3" id="KW-0808">Transferase</keyword>
<evidence type="ECO:0000313" key="11">
    <source>
        <dbReference type="Proteomes" id="UP000007799"/>
    </source>
</evidence>
<accession>F2TXJ5</accession>
<evidence type="ECO:0000256" key="2">
    <source>
        <dbReference type="ARBA" id="ARBA00009239"/>
    </source>
</evidence>
<evidence type="ECO:0000256" key="1">
    <source>
        <dbReference type="ARBA" id="ARBA00004323"/>
    </source>
</evidence>
<dbReference type="PANTHER" id="PTHR12369">
    <property type="entry name" value="CHONDROITIN SYNTHASE"/>
    <property type="match status" value="1"/>
</dbReference>
<dbReference type="GO" id="GO:0000139">
    <property type="term" value="C:Golgi membrane"/>
    <property type="evidence" value="ECO:0007669"/>
    <property type="project" value="UniProtKB-SubCell"/>
</dbReference>
<dbReference type="InterPro" id="IPR029044">
    <property type="entry name" value="Nucleotide-diphossugar_trans"/>
</dbReference>
<dbReference type="InterPro" id="IPR008428">
    <property type="entry name" value="Chond_GalNAc"/>
</dbReference>
<protein>
    <recommendedName>
        <fullName evidence="12">Hexosyltransferase</fullName>
    </recommendedName>
</protein>
<feature type="compositionally biased region" description="Low complexity" evidence="9">
    <location>
        <begin position="80"/>
        <end position="96"/>
    </location>
</feature>
<dbReference type="RefSeq" id="XP_004998279.1">
    <property type="nucleotide sequence ID" value="XM_004998222.1"/>
</dbReference>
<comment type="similarity">
    <text evidence="2">Belongs to the chondroitin N-acetylgalactosaminyltransferase family.</text>
</comment>
<evidence type="ECO:0000256" key="9">
    <source>
        <dbReference type="SAM" id="MobiDB-lite"/>
    </source>
</evidence>
<dbReference type="OrthoDB" id="431432at2759"/>
<sequence>MSGAVRWKRGASLVAAVLVLVCMAGVVQLMSRQHPLSDADGVDGDLGQGVPPVAVSLQRRSKLNSMQQMASNTNGMLSVEPSAEPSTTTTTTSTAPTPLLSSQTFFQASSINELLIGEAWDSDNIYSAYRRFKVGKVQPHDKQHLKMVTDTIAQRAQATLPAAVSSMPFKLGLMWTSQLYGIEYRALYATQDVQPDQPSGYIAHVSRHFDEPMDVSELQILQPATAPFERVAVTTLTPSRMYRNKKQLMMQESTGEWRIYGYGMVCVHASDYDATGGFSMDIEGWGLEDEDLFKKLLTRPEFLVYRSVDRSTLHQWHEKVCDHTKLSAEQLLRCYKSTVQYDGTKFDVARMYGFFNAIGVDESVLDAK</sequence>
<organism evidence="11">
    <name type="scientific">Salpingoeca rosetta (strain ATCC 50818 / BSB-021)</name>
    <dbReference type="NCBI Taxonomy" id="946362"/>
    <lineage>
        <taxon>Eukaryota</taxon>
        <taxon>Choanoflagellata</taxon>
        <taxon>Craspedida</taxon>
        <taxon>Salpingoecidae</taxon>
        <taxon>Salpingoeca</taxon>
    </lineage>
</organism>
<dbReference type="KEGG" id="sre:PTSG_00810"/>
<evidence type="ECO:0000313" key="10">
    <source>
        <dbReference type="EMBL" id="EGD76104.1"/>
    </source>
</evidence>
<comment type="subcellular location">
    <subcellularLocation>
        <location evidence="1">Golgi apparatus membrane</location>
        <topology evidence="1">Single-pass type II membrane protein</topology>
    </subcellularLocation>
</comment>
<dbReference type="InParanoid" id="F2TXJ5"/>
<keyword evidence="7" id="KW-0333">Golgi apparatus</keyword>
<evidence type="ECO:0000256" key="4">
    <source>
        <dbReference type="ARBA" id="ARBA00022692"/>
    </source>
</evidence>
<evidence type="ECO:0000256" key="6">
    <source>
        <dbReference type="ARBA" id="ARBA00022989"/>
    </source>
</evidence>